<dbReference type="AlphaFoldDB" id="A0A926VC10"/>
<dbReference type="GO" id="GO:0030170">
    <property type="term" value="F:pyridoxal phosphate binding"/>
    <property type="evidence" value="ECO:0007669"/>
    <property type="project" value="UniProtKB-ARBA"/>
</dbReference>
<evidence type="ECO:0000256" key="3">
    <source>
        <dbReference type="PIRSR" id="PIRSR000390-1"/>
    </source>
</evidence>
<keyword evidence="6" id="KW-0808">Transferase</keyword>
<sequence length="411" mass="44561">MNNIPPVDLARQYKNLEKEINAAVLEVLASGRYIGGSPVESFEQQFANYIGVSHCVACNSGSDALYLALRALDIGAGDEVITTPFTFIATAEAISAVGATPVFVDIDPQTFNLDVEKLETAITNKTKAILPVHLFGQPVNMTRLMEIAESRGLAVIEDCAQATGAAWAGRKIGNIGHIGCFSFFPTKNLGACGDGGAVTTNDPNLAGKIRMLREHGSSSRYYHEAIGVNSRLDALQAAILQVKLRYLDTWNAQRTQTAARYHKLLAPISGISLPQALDGGESVWNQYTIRVIAEGKKDFSSTSSSENSFLKIQSSLRDSVRSQLQKQGINTMVYYPLPLHLQPVYESLGYQPGQLPAVEQACAEVLSLPIFPELSLAQQEQVVYGLKDVLAETMFAETSQGLWAMASAREN</sequence>
<feature type="active site" description="Proton acceptor" evidence="3">
    <location>
        <position position="187"/>
    </location>
</feature>
<name>A0A926VC10_9CYAN</name>
<dbReference type="CDD" id="cd00616">
    <property type="entry name" value="AHBA_syn"/>
    <property type="match status" value="1"/>
</dbReference>
<dbReference type="InterPro" id="IPR015421">
    <property type="entry name" value="PyrdxlP-dep_Trfase_major"/>
</dbReference>
<comment type="similarity">
    <text evidence="2 5">Belongs to the DegT/DnrJ/EryC1 family.</text>
</comment>
<evidence type="ECO:0000313" key="6">
    <source>
        <dbReference type="EMBL" id="MBD2181084.1"/>
    </source>
</evidence>
<reference evidence="6" key="2">
    <citation type="submission" date="2020-08" db="EMBL/GenBank/DDBJ databases">
        <authorList>
            <person name="Chen M."/>
            <person name="Teng W."/>
            <person name="Zhao L."/>
            <person name="Hu C."/>
            <person name="Zhou Y."/>
            <person name="Han B."/>
            <person name="Song L."/>
            <person name="Shu W."/>
        </authorList>
    </citation>
    <scope>NUCLEOTIDE SEQUENCE</scope>
    <source>
        <strain evidence="6">FACHB-1375</strain>
    </source>
</reference>
<keyword evidence="1 4" id="KW-0663">Pyridoxal phosphate</keyword>
<dbReference type="EMBL" id="JACJPW010000016">
    <property type="protein sequence ID" value="MBD2181084.1"/>
    <property type="molecule type" value="Genomic_DNA"/>
</dbReference>
<dbReference type="FunFam" id="3.40.640.10:FF:000089">
    <property type="entry name" value="Aminotransferase, DegT/DnrJ/EryC1/StrS family"/>
    <property type="match status" value="1"/>
</dbReference>
<evidence type="ECO:0000313" key="7">
    <source>
        <dbReference type="Proteomes" id="UP000641646"/>
    </source>
</evidence>
<accession>A0A926VC10</accession>
<dbReference type="GO" id="GO:0000271">
    <property type="term" value="P:polysaccharide biosynthetic process"/>
    <property type="evidence" value="ECO:0007669"/>
    <property type="project" value="TreeGrafter"/>
</dbReference>
<dbReference type="Gene3D" id="3.40.640.10">
    <property type="entry name" value="Type I PLP-dependent aspartate aminotransferase-like (Major domain)"/>
    <property type="match status" value="1"/>
</dbReference>
<comment type="caution">
    <text evidence="6">The sequence shown here is derived from an EMBL/GenBank/DDBJ whole genome shotgun (WGS) entry which is preliminary data.</text>
</comment>
<dbReference type="PANTHER" id="PTHR30244:SF36">
    <property type="entry name" value="3-OXO-GLUCOSE-6-PHOSPHATE:GLUTAMATE AMINOTRANSFERASE"/>
    <property type="match status" value="1"/>
</dbReference>
<organism evidence="6 7">
    <name type="scientific">Aerosakkonema funiforme FACHB-1375</name>
    <dbReference type="NCBI Taxonomy" id="2949571"/>
    <lineage>
        <taxon>Bacteria</taxon>
        <taxon>Bacillati</taxon>
        <taxon>Cyanobacteriota</taxon>
        <taxon>Cyanophyceae</taxon>
        <taxon>Oscillatoriophycideae</taxon>
        <taxon>Aerosakkonematales</taxon>
        <taxon>Aerosakkonemataceae</taxon>
        <taxon>Aerosakkonema</taxon>
    </lineage>
</organism>
<gene>
    <name evidence="6" type="ORF">H6G03_08215</name>
</gene>
<reference evidence="6" key="1">
    <citation type="journal article" date="2015" name="ISME J.">
        <title>Draft Genome Sequence of Streptomyces incarnatus NRRL8089, which Produces the Nucleoside Antibiotic Sinefungin.</title>
        <authorList>
            <person name="Oshima K."/>
            <person name="Hattori M."/>
            <person name="Shimizu H."/>
            <person name="Fukuda K."/>
            <person name="Nemoto M."/>
            <person name="Inagaki K."/>
            <person name="Tamura T."/>
        </authorList>
    </citation>
    <scope>NUCLEOTIDE SEQUENCE</scope>
    <source>
        <strain evidence="6">FACHB-1375</strain>
    </source>
</reference>
<dbReference type="InterPro" id="IPR000653">
    <property type="entry name" value="DegT/StrS_aminotransferase"/>
</dbReference>
<dbReference type="GO" id="GO:0008483">
    <property type="term" value="F:transaminase activity"/>
    <property type="evidence" value="ECO:0007669"/>
    <property type="project" value="UniProtKB-KW"/>
</dbReference>
<keyword evidence="7" id="KW-1185">Reference proteome</keyword>
<evidence type="ECO:0000256" key="1">
    <source>
        <dbReference type="ARBA" id="ARBA00022898"/>
    </source>
</evidence>
<feature type="modified residue" description="N6-(pyridoxal phosphate)lysine" evidence="4">
    <location>
        <position position="187"/>
    </location>
</feature>
<dbReference type="PANTHER" id="PTHR30244">
    <property type="entry name" value="TRANSAMINASE"/>
    <property type="match status" value="1"/>
</dbReference>
<dbReference type="Gene3D" id="3.90.1150.10">
    <property type="entry name" value="Aspartate Aminotransferase, domain 1"/>
    <property type="match status" value="1"/>
</dbReference>
<keyword evidence="6" id="KW-0032">Aminotransferase</keyword>
<evidence type="ECO:0000256" key="5">
    <source>
        <dbReference type="RuleBase" id="RU004508"/>
    </source>
</evidence>
<dbReference type="PIRSF" id="PIRSF000390">
    <property type="entry name" value="PLP_StrS"/>
    <property type="match status" value="1"/>
</dbReference>
<evidence type="ECO:0000256" key="4">
    <source>
        <dbReference type="PIRSR" id="PIRSR000390-2"/>
    </source>
</evidence>
<dbReference type="Proteomes" id="UP000641646">
    <property type="component" value="Unassembled WGS sequence"/>
</dbReference>
<protein>
    <submittedName>
        <fullName evidence="6">DegT/DnrJ/EryC1/StrS family aminotransferase</fullName>
    </submittedName>
</protein>
<evidence type="ECO:0000256" key="2">
    <source>
        <dbReference type="ARBA" id="ARBA00037999"/>
    </source>
</evidence>
<proteinExistence type="inferred from homology"/>
<dbReference type="RefSeq" id="WP_190463851.1">
    <property type="nucleotide sequence ID" value="NZ_JACJPW010000016.1"/>
</dbReference>
<dbReference type="Pfam" id="PF01041">
    <property type="entry name" value="DegT_DnrJ_EryC1"/>
    <property type="match status" value="1"/>
</dbReference>
<dbReference type="InterPro" id="IPR015424">
    <property type="entry name" value="PyrdxlP-dep_Trfase"/>
</dbReference>
<dbReference type="SUPFAM" id="SSF53383">
    <property type="entry name" value="PLP-dependent transferases"/>
    <property type="match status" value="1"/>
</dbReference>
<dbReference type="InterPro" id="IPR015422">
    <property type="entry name" value="PyrdxlP-dep_Trfase_small"/>
</dbReference>